<dbReference type="InterPro" id="IPR002347">
    <property type="entry name" value="SDR_fam"/>
</dbReference>
<dbReference type="Gene3D" id="3.40.50.720">
    <property type="entry name" value="NAD(P)-binding Rossmann-like Domain"/>
    <property type="match status" value="1"/>
</dbReference>
<dbReference type="PANTHER" id="PTHR42879">
    <property type="entry name" value="3-OXOACYL-(ACYL-CARRIER-PROTEIN) REDUCTASE"/>
    <property type="match status" value="1"/>
</dbReference>
<evidence type="ECO:0000259" key="3">
    <source>
        <dbReference type="SMART" id="SM00822"/>
    </source>
</evidence>
<dbReference type="InterPro" id="IPR036291">
    <property type="entry name" value="NAD(P)-bd_dom_sf"/>
</dbReference>
<dbReference type="AlphaFoldDB" id="A0A543P1Q3"/>
<dbReference type="EMBL" id="VFQE01000002">
    <property type="protein sequence ID" value="TQN38054.1"/>
    <property type="molecule type" value="Genomic_DNA"/>
</dbReference>
<evidence type="ECO:0000313" key="5">
    <source>
        <dbReference type="Proteomes" id="UP000319865"/>
    </source>
</evidence>
<dbReference type="PRINTS" id="PR00080">
    <property type="entry name" value="SDRFAMILY"/>
</dbReference>
<dbReference type="SUPFAM" id="SSF51735">
    <property type="entry name" value="NAD(P)-binding Rossmann-fold domains"/>
    <property type="match status" value="1"/>
</dbReference>
<comment type="caution">
    <text evidence="4">The sequence shown here is derived from an EMBL/GenBank/DDBJ whole genome shotgun (WGS) entry which is preliminary data.</text>
</comment>
<evidence type="ECO:0000256" key="1">
    <source>
        <dbReference type="ARBA" id="ARBA00006484"/>
    </source>
</evidence>
<organism evidence="4 5">
    <name type="scientific">Blastococcus colisei</name>
    <dbReference type="NCBI Taxonomy" id="1564162"/>
    <lineage>
        <taxon>Bacteria</taxon>
        <taxon>Bacillati</taxon>
        <taxon>Actinomycetota</taxon>
        <taxon>Actinomycetes</taxon>
        <taxon>Geodermatophilales</taxon>
        <taxon>Geodermatophilaceae</taxon>
        <taxon>Blastococcus</taxon>
    </lineage>
</organism>
<dbReference type="OrthoDB" id="9804774at2"/>
<sequence>MADSGKPLEGRTALITGAGRNIGRAMARRLAEAGADVVVNVRQNKEEGEQTADEVRALGAKATVVTGDVSKVEDVRAIFDHATAEFGPVHVLVNNAAVRPHQPFLEITPEDWNWVLGVGLTGAFHCAQAAIPGMVEAGWGRIINISGRDGFSGILNRAHGVTVKAGIHGFTKALALEFGPSGVTVNTVVPGLIRTTRPAEWYPTLSYEEREKGIPVRHSGDVDDIARTVRFLVAEGEYITGQAVHVNGGEFLVT</sequence>
<dbReference type="Pfam" id="PF13561">
    <property type="entry name" value="adh_short_C2"/>
    <property type="match status" value="1"/>
</dbReference>
<dbReference type="InterPro" id="IPR050259">
    <property type="entry name" value="SDR"/>
</dbReference>
<feature type="domain" description="Ketoreductase" evidence="3">
    <location>
        <begin position="11"/>
        <end position="196"/>
    </location>
</feature>
<reference evidence="4 5" key="1">
    <citation type="submission" date="2019-06" db="EMBL/GenBank/DDBJ databases">
        <title>Sequencing the genomes of 1000 actinobacteria strains.</title>
        <authorList>
            <person name="Klenk H.-P."/>
        </authorList>
    </citation>
    <scope>NUCLEOTIDE SEQUENCE [LARGE SCALE GENOMIC DNA]</scope>
    <source>
        <strain evidence="4 5">DSM 46837</strain>
    </source>
</reference>
<dbReference type="RefSeq" id="WP_142027940.1">
    <property type="nucleotide sequence ID" value="NZ_VFQE01000002.1"/>
</dbReference>
<dbReference type="PRINTS" id="PR00081">
    <property type="entry name" value="GDHRDH"/>
</dbReference>
<accession>A0A543P1Q3</accession>
<protein>
    <submittedName>
        <fullName evidence="4">Acetoacetyl-CoA reductase/3-oxoacyl-[acyl-carrier protein] reductase</fullName>
    </submittedName>
</protein>
<dbReference type="GO" id="GO:0016491">
    <property type="term" value="F:oxidoreductase activity"/>
    <property type="evidence" value="ECO:0007669"/>
    <property type="project" value="UniProtKB-KW"/>
</dbReference>
<evidence type="ECO:0000313" key="4">
    <source>
        <dbReference type="EMBL" id="TQN38054.1"/>
    </source>
</evidence>
<keyword evidence="5" id="KW-1185">Reference proteome</keyword>
<proteinExistence type="inferred from homology"/>
<keyword evidence="2" id="KW-0560">Oxidoreductase</keyword>
<gene>
    <name evidence="4" type="ORF">FHU33_4734</name>
</gene>
<comment type="similarity">
    <text evidence="1">Belongs to the short-chain dehydrogenases/reductases (SDR) family.</text>
</comment>
<dbReference type="InterPro" id="IPR057326">
    <property type="entry name" value="KR_dom"/>
</dbReference>
<dbReference type="FunFam" id="3.40.50.720:FF:000173">
    <property type="entry name" value="3-oxoacyl-[acyl-carrier protein] reductase"/>
    <property type="match status" value="1"/>
</dbReference>
<name>A0A543P1Q3_9ACTN</name>
<dbReference type="SMART" id="SM00822">
    <property type="entry name" value="PKS_KR"/>
    <property type="match status" value="1"/>
</dbReference>
<evidence type="ECO:0000256" key="2">
    <source>
        <dbReference type="ARBA" id="ARBA00023002"/>
    </source>
</evidence>
<dbReference type="Proteomes" id="UP000319865">
    <property type="component" value="Unassembled WGS sequence"/>
</dbReference>
<dbReference type="PANTHER" id="PTHR42879:SF2">
    <property type="entry name" value="3-OXOACYL-[ACYL-CARRIER-PROTEIN] REDUCTASE FABG"/>
    <property type="match status" value="1"/>
</dbReference>